<reference evidence="3 4" key="1">
    <citation type="submission" date="2019-02" db="EMBL/GenBank/DDBJ databases">
        <title>Deep-cultivation of Planctomycetes and their phenomic and genomic characterization uncovers novel biology.</title>
        <authorList>
            <person name="Wiegand S."/>
            <person name="Jogler M."/>
            <person name="Boedeker C."/>
            <person name="Pinto D."/>
            <person name="Vollmers J."/>
            <person name="Rivas-Marin E."/>
            <person name="Kohn T."/>
            <person name="Peeters S.H."/>
            <person name="Heuer A."/>
            <person name="Rast P."/>
            <person name="Oberbeckmann S."/>
            <person name="Bunk B."/>
            <person name="Jeske O."/>
            <person name="Meyerdierks A."/>
            <person name="Storesund J.E."/>
            <person name="Kallscheuer N."/>
            <person name="Luecker S."/>
            <person name="Lage O.M."/>
            <person name="Pohl T."/>
            <person name="Merkel B.J."/>
            <person name="Hornburger P."/>
            <person name="Mueller R.-W."/>
            <person name="Bruemmer F."/>
            <person name="Labrenz M."/>
            <person name="Spormann A.M."/>
            <person name="Op den Camp H."/>
            <person name="Overmann J."/>
            <person name="Amann R."/>
            <person name="Jetten M.S.M."/>
            <person name="Mascher T."/>
            <person name="Medema M.H."/>
            <person name="Devos D.P."/>
            <person name="Kaster A.-K."/>
            <person name="Ovreas L."/>
            <person name="Rohde M."/>
            <person name="Galperin M.Y."/>
            <person name="Jogler C."/>
        </authorList>
    </citation>
    <scope>NUCLEOTIDE SEQUENCE [LARGE SCALE GENOMIC DNA]</scope>
    <source>
        <strain evidence="3 4">Pla163</strain>
    </source>
</reference>
<keyword evidence="1" id="KW-0812">Transmembrane</keyword>
<feature type="transmembrane region" description="Helical" evidence="1">
    <location>
        <begin position="122"/>
        <end position="143"/>
    </location>
</feature>
<feature type="transmembrane region" description="Helical" evidence="1">
    <location>
        <begin position="155"/>
        <end position="174"/>
    </location>
</feature>
<dbReference type="SUPFAM" id="SSF103481">
    <property type="entry name" value="Multidrug resistance efflux transporter EmrE"/>
    <property type="match status" value="2"/>
</dbReference>
<dbReference type="Proteomes" id="UP000319342">
    <property type="component" value="Chromosome"/>
</dbReference>
<dbReference type="InterPro" id="IPR000620">
    <property type="entry name" value="EamA_dom"/>
</dbReference>
<evidence type="ECO:0000256" key="1">
    <source>
        <dbReference type="SAM" id="Phobius"/>
    </source>
</evidence>
<gene>
    <name evidence="3" type="ORF">Pla163_16410</name>
</gene>
<dbReference type="GO" id="GO:0016020">
    <property type="term" value="C:membrane"/>
    <property type="evidence" value="ECO:0007669"/>
    <property type="project" value="InterPro"/>
</dbReference>
<sequence>MDPLALFAGLFSAVAWAFGSHLFARLMVRHREVGAPAANLYKNALSLAIFGALALALGWPLLDAGDSGWLLLSGLLGFAVGDALYFAALPLCGVQIAALSGNLIPPAAALLGWLVLGEVLESRALVAMAVVMTGIVIVLLGKAGGGDASRAPRPVFGFALAAGAALTQSFAIIAGRGAMTDGDGTFAFFMMANVARLAGGVAGAFLIAGLRDGARRERRAVPALFTPLRKGLRGPFAVAALIAAVLNLPLFTYAMGTLPAGISSVLFGTTPLWTLPIGLFLGQRYGAKAWIGSAIAFCGLFVLVDPFGWFATPLVAT</sequence>
<dbReference type="PANTHER" id="PTHR22911:SF137">
    <property type="entry name" value="SOLUTE CARRIER FAMILY 35 MEMBER G2-RELATED"/>
    <property type="match status" value="1"/>
</dbReference>
<feature type="transmembrane region" description="Helical" evidence="1">
    <location>
        <begin position="68"/>
        <end position="89"/>
    </location>
</feature>
<keyword evidence="4" id="KW-1185">Reference proteome</keyword>
<dbReference type="InterPro" id="IPR037185">
    <property type="entry name" value="EmrE-like"/>
</dbReference>
<evidence type="ECO:0000313" key="3">
    <source>
        <dbReference type="EMBL" id="QDU84530.1"/>
    </source>
</evidence>
<feature type="domain" description="EamA" evidence="2">
    <location>
        <begin position="156"/>
        <end position="304"/>
    </location>
</feature>
<feature type="domain" description="EamA" evidence="2">
    <location>
        <begin position="5"/>
        <end position="139"/>
    </location>
</feature>
<feature type="transmembrane region" description="Helical" evidence="1">
    <location>
        <begin position="260"/>
        <end position="282"/>
    </location>
</feature>
<feature type="transmembrane region" description="Helical" evidence="1">
    <location>
        <begin position="231"/>
        <end position="254"/>
    </location>
</feature>
<organism evidence="3 4">
    <name type="scientific">Rohdeia mirabilis</name>
    <dbReference type="NCBI Taxonomy" id="2528008"/>
    <lineage>
        <taxon>Bacteria</taxon>
        <taxon>Pseudomonadati</taxon>
        <taxon>Planctomycetota</taxon>
        <taxon>Planctomycetia</taxon>
        <taxon>Planctomycetia incertae sedis</taxon>
        <taxon>Rohdeia</taxon>
    </lineage>
</organism>
<name>A0A518CZ72_9BACT</name>
<accession>A0A518CZ72</accession>
<feature type="transmembrane region" description="Helical" evidence="1">
    <location>
        <begin position="6"/>
        <end position="28"/>
    </location>
</feature>
<feature type="transmembrane region" description="Helical" evidence="1">
    <location>
        <begin position="40"/>
        <end position="62"/>
    </location>
</feature>
<dbReference type="AlphaFoldDB" id="A0A518CZ72"/>
<dbReference type="OrthoDB" id="67135at2"/>
<evidence type="ECO:0000313" key="4">
    <source>
        <dbReference type="Proteomes" id="UP000319342"/>
    </source>
</evidence>
<evidence type="ECO:0000259" key="2">
    <source>
        <dbReference type="Pfam" id="PF00892"/>
    </source>
</evidence>
<proteinExistence type="predicted"/>
<feature type="transmembrane region" description="Helical" evidence="1">
    <location>
        <begin position="186"/>
        <end position="210"/>
    </location>
</feature>
<keyword evidence="1" id="KW-0472">Membrane</keyword>
<protein>
    <submittedName>
        <fullName evidence="3">Putative DMT superfamily transporter inner membrane protein</fullName>
    </submittedName>
</protein>
<feature type="transmembrane region" description="Helical" evidence="1">
    <location>
        <begin position="289"/>
        <end position="311"/>
    </location>
</feature>
<dbReference type="EMBL" id="CP036290">
    <property type="protein sequence ID" value="QDU84530.1"/>
    <property type="molecule type" value="Genomic_DNA"/>
</dbReference>
<keyword evidence="1" id="KW-1133">Transmembrane helix</keyword>
<dbReference type="RefSeq" id="WP_145186242.1">
    <property type="nucleotide sequence ID" value="NZ_CP036290.1"/>
</dbReference>
<dbReference type="Pfam" id="PF00892">
    <property type="entry name" value="EamA"/>
    <property type="match status" value="2"/>
</dbReference>
<dbReference type="PANTHER" id="PTHR22911">
    <property type="entry name" value="ACYL-MALONYL CONDENSING ENZYME-RELATED"/>
    <property type="match status" value="1"/>
</dbReference>
<feature type="transmembrane region" description="Helical" evidence="1">
    <location>
        <begin position="96"/>
        <end position="116"/>
    </location>
</feature>